<organism evidence="1">
    <name type="scientific">Sesamum latifolium</name>
    <dbReference type="NCBI Taxonomy" id="2727402"/>
    <lineage>
        <taxon>Eukaryota</taxon>
        <taxon>Viridiplantae</taxon>
        <taxon>Streptophyta</taxon>
        <taxon>Embryophyta</taxon>
        <taxon>Tracheophyta</taxon>
        <taxon>Spermatophyta</taxon>
        <taxon>Magnoliopsida</taxon>
        <taxon>eudicotyledons</taxon>
        <taxon>Gunneridae</taxon>
        <taxon>Pentapetalae</taxon>
        <taxon>asterids</taxon>
        <taxon>lamiids</taxon>
        <taxon>Lamiales</taxon>
        <taxon>Pedaliaceae</taxon>
        <taxon>Sesamum</taxon>
    </lineage>
</organism>
<evidence type="ECO:0000313" key="1">
    <source>
        <dbReference type="EMBL" id="KAL0416176.1"/>
    </source>
</evidence>
<reference evidence="1" key="1">
    <citation type="submission" date="2020-06" db="EMBL/GenBank/DDBJ databases">
        <authorList>
            <person name="Li T."/>
            <person name="Hu X."/>
            <person name="Zhang T."/>
            <person name="Song X."/>
            <person name="Zhang H."/>
            <person name="Dai N."/>
            <person name="Sheng W."/>
            <person name="Hou X."/>
            <person name="Wei L."/>
        </authorList>
    </citation>
    <scope>NUCLEOTIDE SEQUENCE</scope>
    <source>
        <strain evidence="1">KEN1</strain>
        <tissue evidence="1">Leaf</tissue>
    </source>
</reference>
<accession>A0AAW2UJN7</accession>
<reference evidence="1" key="2">
    <citation type="journal article" date="2024" name="Plant">
        <title>Genomic evolution and insights into agronomic trait innovations of Sesamum species.</title>
        <authorList>
            <person name="Miao H."/>
            <person name="Wang L."/>
            <person name="Qu L."/>
            <person name="Liu H."/>
            <person name="Sun Y."/>
            <person name="Le M."/>
            <person name="Wang Q."/>
            <person name="Wei S."/>
            <person name="Zheng Y."/>
            <person name="Lin W."/>
            <person name="Duan Y."/>
            <person name="Cao H."/>
            <person name="Xiong S."/>
            <person name="Wang X."/>
            <person name="Wei L."/>
            <person name="Li C."/>
            <person name="Ma Q."/>
            <person name="Ju M."/>
            <person name="Zhao R."/>
            <person name="Li G."/>
            <person name="Mu C."/>
            <person name="Tian Q."/>
            <person name="Mei H."/>
            <person name="Zhang T."/>
            <person name="Gao T."/>
            <person name="Zhang H."/>
        </authorList>
    </citation>
    <scope>NUCLEOTIDE SEQUENCE</scope>
    <source>
        <strain evidence="1">KEN1</strain>
    </source>
</reference>
<comment type="caution">
    <text evidence="1">The sequence shown here is derived from an EMBL/GenBank/DDBJ whole genome shotgun (WGS) entry which is preliminary data.</text>
</comment>
<gene>
    <name evidence="1" type="ORF">Slati_3449500</name>
</gene>
<name>A0AAW2UJN7_9LAMI</name>
<protein>
    <submittedName>
        <fullName evidence="1">Uncharacterized protein</fullName>
    </submittedName>
</protein>
<dbReference type="EMBL" id="JACGWN010000012">
    <property type="protein sequence ID" value="KAL0416176.1"/>
    <property type="molecule type" value="Genomic_DNA"/>
</dbReference>
<sequence length="79" mass="8709">MQGARDFLKAPAFKTAVENKATDLHIEGFEKCQAQVRKLGGFAEGFDQNRLDASLTVELEPYPEQVNAPVPDDEFAALI</sequence>
<dbReference type="AlphaFoldDB" id="A0AAW2UJN7"/>
<proteinExistence type="predicted"/>